<dbReference type="AlphaFoldDB" id="A0A1M6ELT6"/>
<name>A0A1M6ELT6_9FIRM</name>
<reference evidence="3 4" key="1">
    <citation type="submission" date="2016-11" db="EMBL/GenBank/DDBJ databases">
        <authorList>
            <person name="Varghese N."/>
            <person name="Submissions S."/>
        </authorList>
    </citation>
    <scope>NUCLEOTIDE SEQUENCE [LARGE SCALE GENOMIC DNA]</scope>
    <source>
        <strain evidence="3 4">DSM 19027</strain>
    </source>
</reference>
<organism evidence="3 4">
    <name type="scientific">Thermoclostridium caenicola</name>
    <dbReference type="NCBI Taxonomy" id="659425"/>
    <lineage>
        <taxon>Bacteria</taxon>
        <taxon>Bacillati</taxon>
        <taxon>Bacillota</taxon>
        <taxon>Clostridia</taxon>
        <taxon>Eubacteriales</taxon>
        <taxon>Oscillospiraceae</taxon>
        <taxon>Thermoclostridium</taxon>
    </lineage>
</organism>
<feature type="signal peptide" evidence="2">
    <location>
        <begin position="1"/>
        <end position="22"/>
    </location>
</feature>
<evidence type="ECO:0008006" key="5">
    <source>
        <dbReference type="Google" id="ProtNLM"/>
    </source>
</evidence>
<keyword evidence="4" id="KW-1185">Reference proteome</keyword>
<accession>A0A1M6ELT6</accession>
<dbReference type="OrthoDB" id="9815423at2"/>
<proteinExistence type="predicted"/>
<evidence type="ECO:0000256" key="1">
    <source>
        <dbReference type="SAM" id="MobiDB-lite"/>
    </source>
</evidence>
<keyword evidence="2" id="KW-0732">Signal</keyword>
<feature type="region of interest" description="Disordered" evidence="1">
    <location>
        <begin position="30"/>
        <end position="57"/>
    </location>
</feature>
<evidence type="ECO:0000256" key="2">
    <source>
        <dbReference type="SAM" id="SignalP"/>
    </source>
</evidence>
<feature type="compositionally biased region" description="Polar residues" evidence="1">
    <location>
        <begin position="30"/>
        <end position="49"/>
    </location>
</feature>
<evidence type="ECO:0000313" key="3">
    <source>
        <dbReference type="EMBL" id="SHI86471.1"/>
    </source>
</evidence>
<sequence>MKKIIALAAAITVLSVFTVSLAAGAFASTNNNNVPEPSVPATSETTTLPDSASSSSDSLNILTENTNFQNHGFEVKALTEAVKLDKTAAIKKANESVGKQISTKAESITAVLAKFTDTETPVLPESNIALKDYPVWIVTYHGVTLQKQGMAGGTVYADQNVVIDANSGEVLETFSYSIK</sequence>
<feature type="chain" id="PRO_5012002638" description="Peptidase propeptide and YPEB domain-containing protein" evidence="2">
    <location>
        <begin position="23"/>
        <end position="179"/>
    </location>
</feature>
<evidence type="ECO:0000313" key="4">
    <source>
        <dbReference type="Proteomes" id="UP000324781"/>
    </source>
</evidence>
<dbReference type="EMBL" id="FQZP01000013">
    <property type="protein sequence ID" value="SHI86471.1"/>
    <property type="molecule type" value="Genomic_DNA"/>
</dbReference>
<protein>
    <recommendedName>
        <fullName evidence="5">Peptidase propeptide and YPEB domain-containing protein</fullName>
    </recommendedName>
</protein>
<dbReference type="RefSeq" id="WP_149678306.1">
    <property type="nucleotide sequence ID" value="NZ_FQZP01000013.1"/>
</dbReference>
<dbReference type="Proteomes" id="UP000324781">
    <property type="component" value="Unassembled WGS sequence"/>
</dbReference>
<gene>
    <name evidence="3" type="ORF">SAMN05444373_10132</name>
</gene>